<dbReference type="PANTHER" id="PTHR48111">
    <property type="entry name" value="REGULATOR OF RPOS"/>
    <property type="match status" value="1"/>
</dbReference>
<feature type="DNA-binding region" description="OmpR/PhoB-type" evidence="7">
    <location>
        <begin position="124"/>
        <end position="222"/>
    </location>
</feature>
<keyword evidence="4 7" id="KW-0238">DNA-binding</keyword>
<dbReference type="CDD" id="cd00383">
    <property type="entry name" value="trans_reg_C"/>
    <property type="match status" value="1"/>
</dbReference>
<evidence type="ECO:0000256" key="6">
    <source>
        <dbReference type="PROSITE-ProRule" id="PRU00169"/>
    </source>
</evidence>
<dbReference type="SUPFAM" id="SSF52172">
    <property type="entry name" value="CheY-like"/>
    <property type="match status" value="1"/>
</dbReference>
<keyword evidence="1" id="KW-0597">Phosphoprotein</keyword>
<evidence type="ECO:0000259" key="8">
    <source>
        <dbReference type="PROSITE" id="PS50110"/>
    </source>
</evidence>
<keyword evidence="5" id="KW-0804">Transcription</keyword>
<dbReference type="InterPro" id="IPR001789">
    <property type="entry name" value="Sig_transdc_resp-reg_receiver"/>
</dbReference>
<evidence type="ECO:0000313" key="10">
    <source>
        <dbReference type="EMBL" id="MBR0667435.1"/>
    </source>
</evidence>
<dbReference type="Proteomes" id="UP001196870">
    <property type="component" value="Unassembled WGS sequence"/>
</dbReference>
<evidence type="ECO:0000313" key="11">
    <source>
        <dbReference type="Proteomes" id="UP001196870"/>
    </source>
</evidence>
<dbReference type="PROSITE" id="PS51755">
    <property type="entry name" value="OMPR_PHOB"/>
    <property type="match status" value="1"/>
</dbReference>
<dbReference type="Pfam" id="PF00486">
    <property type="entry name" value="Trans_reg_C"/>
    <property type="match status" value="1"/>
</dbReference>
<evidence type="ECO:0000256" key="3">
    <source>
        <dbReference type="ARBA" id="ARBA00023015"/>
    </source>
</evidence>
<feature type="domain" description="Response regulatory" evidence="8">
    <location>
        <begin position="2"/>
        <end position="116"/>
    </location>
</feature>
<dbReference type="InterPro" id="IPR036388">
    <property type="entry name" value="WH-like_DNA-bd_sf"/>
</dbReference>
<comment type="caution">
    <text evidence="6">Lacks conserved residue(s) required for the propagation of feature annotation.</text>
</comment>
<name>A0ABS5F4H7_9PROT</name>
<gene>
    <name evidence="10" type="ORF">GXW71_23970</name>
</gene>
<accession>A0ABS5F4H7</accession>
<keyword evidence="11" id="KW-1185">Reference proteome</keyword>
<dbReference type="Gene3D" id="3.40.50.2300">
    <property type="match status" value="1"/>
</dbReference>
<organism evidence="10 11">
    <name type="scientific">Plastoroseomonas hellenica</name>
    <dbReference type="NCBI Taxonomy" id="2687306"/>
    <lineage>
        <taxon>Bacteria</taxon>
        <taxon>Pseudomonadati</taxon>
        <taxon>Pseudomonadota</taxon>
        <taxon>Alphaproteobacteria</taxon>
        <taxon>Acetobacterales</taxon>
        <taxon>Acetobacteraceae</taxon>
        <taxon>Plastoroseomonas</taxon>
    </lineage>
</organism>
<proteinExistence type="predicted"/>
<evidence type="ECO:0000256" key="1">
    <source>
        <dbReference type="ARBA" id="ARBA00022553"/>
    </source>
</evidence>
<dbReference type="EMBL" id="JAAGBB010000035">
    <property type="protein sequence ID" value="MBR0667435.1"/>
    <property type="molecule type" value="Genomic_DNA"/>
</dbReference>
<evidence type="ECO:0000256" key="4">
    <source>
        <dbReference type="ARBA" id="ARBA00023125"/>
    </source>
</evidence>
<dbReference type="InterPro" id="IPR039420">
    <property type="entry name" value="WalR-like"/>
</dbReference>
<dbReference type="RefSeq" id="WP_211855217.1">
    <property type="nucleotide sequence ID" value="NZ_JAAGBB010000035.1"/>
</dbReference>
<dbReference type="Pfam" id="PF00072">
    <property type="entry name" value="Response_reg"/>
    <property type="match status" value="1"/>
</dbReference>
<keyword evidence="2" id="KW-0902">Two-component regulatory system</keyword>
<dbReference type="SMART" id="SM00448">
    <property type="entry name" value="REC"/>
    <property type="match status" value="1"/>
</dbReference>
<reference evidence="11" key="1">
    <citation type="journal article" date="2021" name="Syst. Appl. Microbiol.">
        <title>Roseomonas hellenica sp. nov., isolated from roots of wild-growing Alkanna tinctoria.</title>
        <authorList>
            <person name="Rat A."/>
            <person name="Naranjo H.D."/>
            <person name="Lebbe L."/>
            <person name="Cnockaert M."/>
            <person name="Krigas N."/>
            <person name="Grigoriadou K."/>
            <person name="Maloupa E."/>
            <person name="Willems A."/>
        </authorList>
    </citation>
    <scope>NUCLEOTIDE SEQUENCE [LARGE SCALE GENOMIC DNA]</scope>
    <source>
        <strain evidence="11">LMG 31523</strain>
    </source>
</reference>
<dbReference type="InterPro" id="IPR011006">
    <property type="entry name" value="CheY-like_superfamily"/>
</dbReference>
<sequence length="251" mass="27334">MRALIVEKDPLSVIGAIRALQHATITVDTVKSGEDAVDMARHYDYDAVVIGPSLSDMDGLEAVRRFRARGLNIPIIATTRNDDLAARVQALDLGADDCITRTTDKTEIVARIRAVIRRSKGYARSTLVSGNLSLDIQSKEVHVNGSYVNLTGKESLILELLMLRKGVIQSKGAILTHLYNGIDEPEMKIIDVFVCKLRRKLAEAGAASLIATVWGRGYVLRDHADQQAPDDAKPAVQYGARTGRQNAFAAA</sequence>
<keyword evidence="3" id="KW-0805">Transcription regulation</keyword>
<evidence type="ECO:0000256" key="2">
    <source>
        <dbReference type="ARBA" id="ARBA00023012"/>
    </source>
</evidence>
<evidence type="ECO:0000256" key="5">
    <source>
        <dbReference type="ARBA" id="ARBA00023163"/>
    </source>
</evidence>
<dbReference type="PROSITE" id="PS50110">
    <property type="entry name" value="RESPONSE_REGULATORY"/>
    <property type="match status" value="1"/>
</dbReference>
<dbReference type="PANTHER" id="PTHR48111:SF22">
    <property type="entry name" value="REGULATOR OF RPOS"/>
    <property type="match status" value="1"/>
</dbReference>
<evidence type="ECO:0000256" key="7">
    <source>
        <dbReference type="PROSITE-ProRule" id="PRU01091"/>
    </source>
</evidence>
<feature type="domain" description="OmpR/PhoB-type" evidence="9">
    <location>
        <begin position="124"/>
        <end position="222"/>
    </location>
</feature>
<dbReference type="Gene3D" id="1.10.10.10">
    <property type="entry name" value="Winged helix-like DNA-binding domain superfamily/Winged helix DNA-binding domain"/>
    <property type="match status" value="1"/>
</dbReference>
<comment type="caution">
    <text evidence="10">The sequence shown here is derived from an EMBL/GenBank/DDBJ whole genome shotgun (WGS) entry which is preliminary data.</text>
</comment>
<evidence type="ECO:0000259" key="9">
    <source>
        <dbReference type="PROSITE" id="PS51755"/>
    </source>
</evidence>
<dbReference type="SMART" id="SM00862">
    <property type="entry name" value="Trans_reg_C"/>
    <property type="match status" value="1"/>
</dbReference>
<protein>
    <submittedName>
        <fullName evidence="10">Response regulator transcription factor</fullName>
    </submittedName>
</protein>
<dbReference type="InterPro" id="IPR001867">
    <property type="entry name" value="OmpR/PhoB-type_DNA-bd"/>
</dbReference>